<dbReference type="OrthoDB" id="7700936at2759"/>
<gene>
    <name evidence="2" type="ORF">RF55_22207</name>
</gene>
<reference evidence="2 3" key="1">
    <citation type="submission" date="2015-04" db="EMBL/GenBank/DDBJ databases">
        <title>Lasius niger genome sequencing.</title>
        <authorList>
            <person name="Konorov E.A."/>
            <person name="Nikitin M.A."/>
            <person name="Kirill M.V."/>
            <person name="Chang P."/>
        </authorList>
    </citation>
    <scope>NUCLEOTIDE SEQUENCE [LARGE SCALE GENOMIC DNA]</scope>
    <source>
        <tissue evidence="2">Whole</tissue>
    </source>
</reference>
<evidence type="ECO:0000313" key="3">
    <source>
        <dbReference type="Proteomes" id="UP000036403"/>
    </source>
</evidence>
<organism evidence="2 3">
    <name type="scientific">Lasius niger</name>
    <name type="common">Black garden ant</name>
    <dbReference type="NCBI Taxonomy" id="67767"/>
    <lineage>
        <taxon>Eukaryota</taxon>
        <taxon>Metazoa</taxon>
        <taxon>Ecdysozoa</taxon>
        <taxon>Arthropoda</taxon>
        <taxon>Hexapoda</taxon>
        <taxon>Insecta</taxon>
        <taxon>Pterygota</taxon>
        <taxon>Neoptera</taxon>
        <taxon>Endopterygota</taxon>
        <taxon>Hymenoptera</taxon>
        <taxon>Apocrita</taxon>
        <taxon>Aculeata</taxon>
        <taxon>Formicoidea</taxon>
        <taxon>Formicidae</taxon>
        <taxon>Formicinae</taxon>
        <taxon>Lasius</taxon>
        <taxon>Lasius</taxon>
    </lineage>
</organism>
<feature type="compositionally biased region" description="Low complexity" evidence="1">
    <location>
        <begin position="117"/>
        <end position="127"/>
    </location>
</feature>
<accession>A0A0J7JXS1</accession>
<evidence type="ECO:0000313" key="2">
    <source>
        <dbReference type="EMBL" id="KMQ82666.1"/>
    </source>
</evidence>
<dbReference type="AlphaFoldDB" id="A0A0J7JXS1"/>
<dbReference type="Proteomes" id="UP000036403">
    <property type="component" value="Unassembled WGS sequence"/>
</dbReference>
<protein>
    <submittedName>
        <fullName evidence="2">Gag protein</fullName>
    </submittedName>
</protein>
<feature type="region of interest" description="Disordered" evidence="1">
    <location>
        <begin position="209"/>
        <end position="234"/>
    </location>
</feature>
<proteinExistence type="predicted"/>
<name>A0A0J7JXS1_LASNI</name>
<feature type="compositionally biased region" description="Basic and acidic residues" evidence="1">
    <location>
        <begin position="132"/>
        <end position="149"/>
    </location>
</feature>
<dbReference type="PaxDb" id="67767-A0A0J7JXS1"/>
<feature type="compositionally biased region" description="Pro residues" evidence="1">
    <location>
        <begin position="217"/>
        <end position="228"/>
    </location>
</feature>
<dbReference type="EMBL" id="LBMM01023809">
    <property type="protein sequence ID" value="KMQ82666.1"/>
    <property type="molecule type" value="Genomic_DNA"/>
</dbReference>
<evidence type="ECO:0000256" key="1">
    <source>
        <dbReference type="SAM" id="MobiDB-lite"/>
    </source>
</evidence>
<keyword evidence="3" id="KW-1185">Reference proteome</keyword>
<sequence>MQRKVLGRVAARNLLRAFWRRHPKVVQYIETHDEGFWVDLEDVATEVGRAVYTTEGAVVRECLPTRDTQAQTRAETRSEVATQTMPTPRTVERGTSTQTGVTPAVEQSTQTGPPPRTTDTGTTPSPSKRNVPARERTPELRRRTEERPSRGPRRKACYEVGNWNCGSSQHSYAGCPLPRMKGFCYGCGQPEVTLKDCLRCGSVYRRTQPYTAGRGPRAPPRTPAPPQPYSHQDGWPWVREQTVEQAWDDLYVAPQ</sequence>
<feature type="region of interest" description="Disordered" evidence="1">
    <location>
        <begin position="63"/>
        <end position="154"/>
    </location>
</feature>
<comment type="caution">
    <text evidence="2">The sequence shown here is derived from an EMBL/GenBank/DDBJ whole genome shotgun (WGS) entry which is preliminary data.</text>
</comment>
<feature type="compositionally biased region" description="Polar residues" evidence="1">
    <location>
        <begin position="66"/>
        <end position="108"/>
    </location>
</feature>